<evidence type="ECO:0000256" key="1">
    <source>
        <dbReference type="ARBA" id="ARBA00007320"/>
    </source>
</evidence>
<dbReference type="Proteomes" id="UP000262825">
    <property type="component" value="Unassembled WGS sequence"/>
</dbReference>
<dbReference type="PANTHER" id="PTHR11721:SF3">
    <property type="entry name" value="LARGE RIBOSOMAL SUBUNIT PROTEIN UL15"/>
    <property type="match status" value="1"/>
</dbReference>
<dbReference type="SUPFAM" id="SSF52080">
    <property type="entry name" value="Ribosomal proteins L15p and L18e"/>
    <property type="match status" value="1"/>
</dbReference>
<accession>A0A376B5Q0</accession>
<protein>
    <recommendedName>
        <fullName evidence="4">60S ribosomal protein L28</fullName>
    </recommendedName>
</protein>
<evidence type="ECO:0000313" key="7">
    <source>
        <dbReference type="EMBL" id="SSD60017.1"/>
    </source>
</evidence>
<dbReference type="PANTHER" id="PTHR11721">
    <property type="entry name" value="60S RIBOSOMAL PROTEIN L27A"/>
    <property type="match status" value="1"/>
</dbReference>
<gene>
    <name evidence="7" type="ORF">SCODWIG_01778</name>
</gene>
<organism evidence="7 8">
    <name type="scientific">Saccharomycodes ludwigii</name>
    <dbReference type="NCBI Taxonomy" id="36035"/>
    <lineage>
        <taxon>Eukaryota</taxon>
        <taxon>Fungi</taxon>
        <taxon>Dikarya</taxon>
        <taxon>Ascomycota</taxon>
        <taxon>Saccharomycotina</taxon>
        <taxon>Saccharomycetes</taxon>
        <taxon>Saccharomycodales</taxon>
        <taxon>Saccharomycodaceae</taxon>
        <taxon>Saccharomycodes</taxon>
    </lineage>
</organism>
<dbReference type="InterPro" id="IPR021131">
    <property type="entry name" value="Ribosomal_uL15/eL18"/>
</dbReference>
<name>A0A376B5Q0_9ASCO</name>
<evidence type="ECO:0000256" key="2">
    <source>
        <dbReference type="ARBA" id="ARBA00022980"/>
    </source>
</evidence>
<sequence length="116" mass="13074">MAGGQHHHRINLDKYHPGYFGKVGMRYFHKQKNHFWRPVLNLDKLWTLIPEEKRDEYIKSASKTNAPVIDTLAAGYGKVLGKGRIPNVPVIVKARFVSKLAEEKIKAAGGVVELIA</sequence>
<dbReference type="GO" id="GO:0003735">
    <property type="term" value="F:structural constituent of ribosome"/>
    <property type="evidence" value="ECO:0007669"/>
    <property type="project" value="InterPro"/>
</dbReference>
<keyword evidence="3 5" id="KW-0687">Ribonucleoprotein</keyword>
<dbReference type="AlphaFoldDB" id="A0A376B5Q0"/>
<keyword evidence="2 5" id="KW-0689">Ribosomal protein</keyword>
<dbReference type="Gene3D" id="3.100.10.10">
    <property type="match status" value="1"/>
</dbReference>
<dbReference type="VEuPathDB" id="FungiDB:SCODWIG_01778"/>
<proteinExistence type="inferred from homology"/>
<reference evidence="8" key="1">
    <citation type="submission" date="2018-06" db="EMBL/GenBank/DDBJ databases">
        <authorList>
            <person name="Guldener U."/>
        </authorList>
    </citation>
    <scope>NUCLEOTIDE SEQUENCE [LARGE SCALE GENOMIC DNA]</scope>
    <source>
        <strain evidence="8">UTAD17</strain>
    </source>
</reference>
<feature type="domain" description="Large ribosomal subunit protein uL15/eL18" evidence="6">
    <location>
        <begin position="39"/>
        <end position="113"/>
    </location>
</feature>
<evidence type="ECO:0000259" key="6">
    <source>
        <dbReference type="Pfam" id="PF00828"/>
    </source>
</evidence>
<dbReference type="GO" id="GO:0006412">
    <property type="term" value="P:translation"/>
    <property type="evidence" value="ECO:0007669"/>
    <property type="project" value="InterPro"/>
</dbReference>
<comment type="similarity">
    <text evidence="1 5">Belongs to the universal ribosomal protein uL15 family.</text>
</comment>
<dbReference type="GO" id="GO:0022625">
    <property type="term" value="C:cytosolic large ribosomal subunit"/>
    <property type="evidence" value="ECO:0007669"/>
    <property type="project" value="TreeGrafter"/>
</dbReference>
<dbReference type="PROSITE" id="PS00475">
    <property type="entry name" value="RIBOSOMAL_L15"/>
    <property type="match status" value="1"/>
</dbReference>
<evidence type="ECO:0000256" key="3">
    <source>
        <dbReference type="ARBA" id="ARBA00023274"/>
    </source>
</evidence>
<dbReference type="InterPro" id="IPR001196">
    <property type="entry name" value="Ribosomal_uL15_CS"/>
</dbReference>
<dbReference type="EMBL" id="UFAJ01000253">
    <property type="protein sequence ID" value="SSD60017.1"/>
    <property type="molecule type" value="Genomic_DNA"/>
</dbReference>
<keyword evidence="8" id="KW-1185">Reference proteome</keyword>
<dbReference type="InterPro" id="IPR036227">
    <property type="entry name" value="Ribosomal_uL15/eL18_sf"/>
</dbReference>
<dbReference type="FunFam" id="3.100.10.10:FF:000002">
    <property type="entry name" value="60S ribosomal protein L27a"/>
    <property type="match status" value="1"/>
</dbReference>
<dbReference type="Pfam" id="PF00828">
    <property type="entry name" value="Ribosomal_L27A"/>
    <property type="match status" value="1"/>
</dbReference>
<evidence type="ECO:0000256" key="5">
    <source>
        <dbReference type="RuleBase" id="RU003888"/>
    </source>
</evidence>
<evidence type="ECO:0000313" key="8">
    <source>
        <dbReference type="Proteomes" id="UP000262825"/>
    </source>
</evidence>
<evidence type="ECO:0000256" key="4">
    <source>
        <dbReference type="ARBA" id="ARBA00035330"/>
    </source>
</evidence>